<sequence>MAEGGEGEDEVQFLRTDDEVVLQCVAAIQKENRKFCLTAEGLGNRLCYLEPTSEAKYFPPDLCICNFVLEQSLSVRALQEMLAGQSGEGAAQGGGHRTLLYGHAILLRHSFSGMYLTCLKTSRSLTDKLSFDVGLQEDSTGEACWWTIHPASKQRSEGEKVRIGDDLILVSVSSERYLHLSISNGSIQVDASFMQTLWNVQPTCSRSNMEVGFLLGGHVIRLFHGHDESLTIPGSEVVNYETGKGGSKARSLWRLEPLRISWSGSHIRWGQPFRLRHLSTGHYLGQTEDNGLILLDREKSDTTATAFCFRSSKEKIDSGPKRDIDGMGVAEIKYGDSVCFIMHVSTGLWLSYQAPDAKSSRLGPLKRRAVLSLEGHMDDGLTLQLCQHEESRAARIIRNTTRLFTQFIRGLDGLNGEKTTEVTLPVCEVLQTLDDLIVYFQQPDSELEHEEKQRQLRSLIKRQDLFKEEGMLTLVSHCIDRLNVYNSAAEFEELAGEEAGEAWKDILNLLYELLAALIRGNRTNCTQFSRKLDWLVSKLERLESSSGILEVLHCILIESPESLNIIQKAHIRSIISLLYKHGRNHKVNVLCSLCVCNGVAVRANQNFICDHLLPRRDLLLQTRLINDVQSMRPNIFLGMSEGSAQYKKWYFELIIDQVDHYVTSEPTHLRVGWATTKGYAPYPGGGEGWGGNGVGDDLYSYGFDGLHLWSGRIPRAVASINQHLLNSDDVVSCCLDLGAPSMSFRINGQPVQGMFEDFNVDGFFFPVVSFSAGVKVRFLLGGRHGDFKFLPPAGYAPCYEALLPKEKMRVEPVKEYKRDLEGVRDLLGTTEFLSQASFIPVPVDTSQIVLPPHLENVRDKLAENIHELWGMNKIELGWMYGKIRDDNKRQHPLLPQCHLSDVKMTPGQEVLVDKLAENAHNVWAKDRIKQGWTYGIQQDLKNRRNPRLVPYALLDERTKKSNRDSLREAIRTLVGYGYFIDPPDQEKKEGIESIRLFRVEKTYAVKTGKWYFEFEALTGGDMRVGWARPGCRPDIELGLDDQSFVFDGYRGRRVHMGSHFFGRTWTKGDVVGCMINMEDKSMIFTLNGEILITNKGSELCFADFETEDGFIPVCSLGLSQIGRMNLGKDASTFKYYTMCGLQEGFEPFAVNMNREVTMWFSKRLPTFVNVPEDHPHIEVTRIDGTVDTPPCLKVTHKTYGTQTSNDDMVCCRLSMPVEFHSGPRKITDINELIAEDQRAKKDDGGKTDYGSITKVKILYILLMLTNVDLYVENNKRTLLLYSFDFDLLVLKYFYSVRVFAGQDPSSVWVGWVTPDYHYYSKHFSLSTVRTVTVTLGDERGRVHESVRRSNCYMVCAGDVVSGSAGRSNTDLEIGCSIDLASGLVSFTANGRDLPTAYQVEPNTKLFPAVFVQPTSPNLFQFEFPKIPRHGWVVQCLEPLQMMAVHIPEENRCIDIMELSENEDLRQFHYHTLKLFCALCALGNTRVAHALCSHLDQSQLLYTIDNQYLSGQLREGFYDVLISIHLETGKEAHLMMNNEFIIPVTDETRSIRLFPDDSKRHSLPGVGLSTSLTTRLNFTPPYFISPKRDQPLFSPQIPLGILKEKAISMLTEAVQGGGAHIRDPVGGSVEYQFVPILKLISTLLIMGALTSEEVRTILLLIDPTVFGDGKEEEEQMAVAEQGAEKEEATSNEEKAVEAGEEESKEAKQSPKGLLEKSLPESVKRQMCELLHYFCDCELKQRIEAIVAFSDDFVSKLQYNQKFRYNELMQALNMSAAVTAKKTREFRSPPQEQINMLLNFSAGDDCTCPEELQEELQSFHDDLRLHCGIPMEEEEEEQDTSLKGRLMSLVYKIKGRPQKTEEKPTEQEQELISQTMVTWAQECKIQDPALVRSMFSLLRRQYDGIGELLRALRKSYTISAKSVGDAINLLASLGQIRSLLSVRMGEEEGQLMIDGLGDIMNNKVFYQHPNLMRVLGMHETVMEVMVNVLGGGKDKEIAFPKMVASCCRFLCYFCRISRQNQKAMFDHLSYLLENSSVGLGNHTYTNKHTVVTYLAGCGLQNCPMLIARGYPDIGWNPIEGERYLSFLRFAVFVNGESVEENANVVVKLLIRRPECFGPALRGEGGQGLLAAMKEAIKISEDPALDLPNLPEGAEEEVAHMGNSIMSFYSALIDLLGRCAPEMHLINKGKGEALRIRAILRSLVPTKDLVGIISIPLKMPVVNKDGTVTEPDMNASFCPEHKAPMVLFLDRVYGIDDQSFLMHLLEVGFLPDLRASASLDSVTTALAMNRYIGSAVLPLLTRCAHLFTHTEHYATLVDSTLHTIYRLSKGRSLTKAQRDAIDECLLAICMHLRPSMLQQLLRRLVFDVPQLSEYCKMPIKLLTNHYEQNWKYYCLPTGLGSYGMASEEELHLTKKLFWGLFDSLSQKKYDAELFKMAMPCLSAIAGAIPPDYVDSSPGSTLVKQASMDAQGNFDPQPISTANISLPEKLDYIASKFAEHSHEKWSSEKIALGWTAGDKVDDKAKTHPLLKAYKALSEKDRETYRYPVKETLKSMLAMGWNIERTKEGEAMFQQRETEKQRKISESSQVMLDSRKGEFIPAPQDLENVILSRELQAMVETVAENYHNIWAKKKKKELDSKGGGSHPLLVPYDTLTAKEKYRDREKAQELFKFLQVNGYAISRGLKDMEQDSSSMEKRIAYKFLKRLLNYVDSAQEFIAHLEALATSGKTEKSPHDQEIKFFAKVLLPLIDLYFKNHCLYFLSSPNINLSSSGYASNKEKEMITRCSLRLSVISGSDSTTMVSCLHILSRSLDFRTVMKSGSELVKAGVRTFFENAAEDLEKTLENLKLGKLGQSRTQMKGVTQIISYTSAALLPILTVLFQHITQHQFGAELLLDDIQLSCYRILTSLYSLGTGKNLYVEKQLPVLGECLSTLVGAMPVAFLEPHLNMHNPQSVFNTKTPRERASEEHIMKIWFICILSMPDTVDEMCPEMPNLDGLMKDIGDISESGARYTEMPQVIEVILPMLCNYLSYWWAKGPENSPVDTNCCTTVTSEHLSLILGNILKILNNNLGIDNAPWMKRLAVYSQPIISKASPDLLRMHFLPTLEKLKKKTVKVVAEEELLRSESRADTQEAELQILDEFAVLCRDLYAFYPMLIRYVDNNRSKWLKQPDSDSTKLFKMVSEIFILWCKSHNFKREEQNFVVQNEINNLAFLTGDSKTKMSKSGGQDQERRGKRRRGELYSIQTSLIVAAHKKMLPIGLNMCTPGDQELISLAKIRYSLKDTDDEVKDYLRKNLHLQEKSADPAVQWQVNLYRDVVVKNEGPPDPEHNVERVQAISAAVYHLDQVEQPLRNKKMVFQKLLSKQRKRAVVACFRMAPLYNLPRHRSINLFLSGYQSLWIETEEYSFEEKLVQDLAVSTGLASEEEEEEAEVHPDPLHQLILHFSHNALTERSFLEEDPLYIAYADMMAKVSCKFQHFCCLSQEKEMEKQKILYQQARLHARGAAEMVLQMISASKGRLGPMVTGTLKLGISILNGGNVLVQQKMLDYLKEKRDAGFFKSLSGLMMSCSVLDLNAFERQNKAESLGMVTEEGSSSKVLQNDDFTKDLFRFLQLLCEGHNNDFQNFLRTQTGNTTTVNIIISTVDYLLRLQESISDFYWYYSGKDIMDEAGQLNFSKALAVAKQIFNSLTEYIQGPCIGNQQSLAHSRLWDAVVGFLHVFANMQMKLSQDSSQIELLKELMDLQKDMVVMMLSLLEGNVVNGTIGKQMVDTLVESSSNVEMILKFFDMFLKLKDLTTSDNFKEYDPDCKGIISKKEFQKSMDSQKQYTQSEIEFLLSCVEADENDMFNYKEFVERFHEPAKDIGFNVAVLLTNLSEHMPHDSHLSTFLNLAESVLSYFEPYLGRIEIMGGAKRIERVYFEISESSRTQWEKPQVKESKRQFIFDVVNEGGESEKMELFVNFCEDTIFEMQLASQISEPDAAERPAEDEDEELHSLLEGLSEEEDSPLESASAFTAACASVKKSMSNFRKMLTFKNMRKQLKKFRKLTIREMITGFFSFFWMLFTGFFKGIFAIIFGFFHIIWSSMFGGGLVEGAKNMKVTDILGNMPDPTQFGIHGDVMEAEKSESSELVVSADMVQMTGAGVEKLEGDMIMDLLNPAAKKEGKHGAEPGLGDVCEVLSESSAPVEKKKSQVFTYLSLRRRHVEFYMNENENYLARNFYTLRLLALFMAFAINFILLFYKVTGEFDDEEEEGSWGGEEEEGDEDDEGMEYFILQESTGYMAPTLTFLALLHTVVSLLCVVGYYCLKVPLVVFKREKEIARKLEFDGLYITEQPSDDDIKGQWDRLVIATPSFPNNYWDKFVKRKVINKYGDLYGAERIAELLGLDKSALDFDPTEEAVVKEASLLSWLSSIDTKYHIWKMGVVLTDNSYLYLIWYTIMSILGHYNNFFFAAHLLDIAMGVKTLRTILSSVTHNGKQLVLTVGLLAVVVYLYTVVAFNFFRKFYNKSEDEDAPDMKCDDMMTCYLFHMYVGVRAGGGIGDEIEDPAGDPSELYRILFDITFFFFVIVILLAIIQGLIIDAFGELRDQQEQVKEDMETKCFICGIGNDYFDTTPHGFETHTLQEHNLANYLFFLMYLINKDETEYTGQESYVWKMYQERCWDFFPAGDCFRKQYEDLLG</sequence>
<feature type="compositionally biased region" description="Basic and acidic residues" evidence="15">
    <location>
        <begin position="1681"/>
        <end position="1696"/>
    </location>
</feature>
<dbReference type="GO" id="GO:0014808">
    <property type="term" value="P:release of sequestered calcium ion into cytosol by sarcoplasmic reticulum"/>
    <property type="evidence" value="ECO:0007669"/>
    <property type="project" value="TreeGrafter"/>
</dbReference>
<dbReference type="SUPFAM" id="SSF47473">
    <property type="entry name" value="EF-hand"/>
    <property type="match status" value="1"/>
</dbReference>
<evidence type="ECO:0000313" key="20">
    <source>
        <dbReference type="Ensembl" id="ENSCCRP00020053375.1"/>
    </source>
</evidence>
<protein>
    <submittedName>
        <fullName evidence="20">Ryanodine receptor 3</fullName>
    </submittedName>
</protein>
<dbReference type="Pfam" id="PF01365">
    <property type="entry name" value="RYDR_ITPR"/>
    <property type="match status" value="2"/>
</dbReference>
<dbReference type="Pfam" id="PF02026">
    <property type="entry name" value="RyR"/>
    <property type="match status" value="4"/>
</dbReference>
<dbReference type="FunFam" id="1.10.238.10:FF:000040">
    <property type="entry name" value="Ryanodine receptor 2"/>
    <property type="match status" value="1"/>
</dbReference>
<dbReference type="SUPFAM" id="SSF82109">
    <property type="entry name" value="MIR domain"/>
    <property type="match status" value="2"/>
</dbReference>
<evidence type="ECO:0000256" key="15">
    <source>
        <dbReference type="SAM" id="MobiDB-lite"/>
    </source>
</evidence>
<dbReference type="InterPro" id="IPR003877">
    <property type="entry name" value="SPRY_dom"/>
</dbReference>
<dbReference type="Gene3D" id="6.20.350.10">
    <property type="match status" value="1"/>
</dbReference>
<dbReference type="InterPro" id="IPR011992">
    <property type="entry name" value="EF-hand-dom_pair"/>
</dbReference>
<feature type="transmembrane region" description="Helical" evidence="16">
    <location>
        <begin position="4278"/>
        <end position="4299"/>
    </location>
</feature>
<dbReference type="Pfam" id="PF21119">
    <property type="entry name" value="RYDR_Jsol"/>
    <property type="match status" value="1"/>
</dbReference>
<feature type="transmembrane region" description="Helical" evidence="16">
    <location>
        <begin position="4471"/>
        <end position="4493"/>
    </location>
</feature>
<keyword evidence="6" id="KW-0677">Repeat</keyword>
<dbReference type="FunFam" id="2.60.120.920:FF:000003">
    <property type="entry name" value="ryanodine receptor isoform X2"/>
    <property type="match status" value="1"/>
</dbReference>
<keyword evidence="13" id="KW-0407">Ion channel</keyword>
<evidence type="ECO:0000259" key="17">
    <source>
        <dbReference type="PROSITE" id="PS50188"/>
    </source>
</evidence>
<evidence type="ECO:0000256" key="9">
    <source>
        <dbReference type="ARBA" id="ARBA00022989"/>
    </source>
</evidence>
<dbReference type="InterPro" id="IPR035762">
    <property type="entry name" value="SPRY3_RyR"/>
</dbReference>
<dbReference type="GO" id="GO:0030018">
    <property type="term" value="C:Z disc"/>
    <property type="evidence" value="ECO:0007669"/>
    <property type="project" value="TreeGrafter"/>
</dbReference>
<dbReference type="Ensembl" id="ENSCCRT00020058312.1">
    <property type="protein sequence ID" value="ENSCCRP00020053375.1"/>
    <property type="gene ID" value="ENSCCRG00020023184.1"/>
</dbReference>
<evidence type="ECO:0000256" key="2">
    <source>
        <dbReference type="ARBA" id="ARBA00022448"/>
    </source>
</evidence>
<keyword evidence="2" id="KW-0813">Transport</keyword>
<dbReference type="PROSITE" id="PS50188">
    <property type="entry name" value="B302_SPRY"/>
    <property type="match status" value="3"/>
</dbReference>
<feature type="region of interest" description="Disordered" evidence="15">
    <location>
        <begin position="1670"/>
        <end position="1712"/>
    </location>
</feature>
<evidence type="ECO:0000256" key="13">
    <source>
        <dbReference type="ARBA" id="ARBA00023303"/>
    </source>
</evidence>
<evidence type="ECO:0000256" key="16">
    <source>
        <dbReference type="SAM" id="Phobius"/>
    </source>
</evidence>
<dbReference type="GO" id="GO:0033017">
    <property type="term" value="C:sarcoplasmic reticulum membrane"/>
    <property type="evidence" value="ECO:0007669"/>
    <property type="project" value="UniProtKB-SubCell"/>
</dbReference>
<keyword evidence="9 16" id="KW-1133">Transmembrane helix</keyword>
<evidence type="ECO:0000256" key="11">
    <source>
        <dbReference type="ARBA" id="ARBA00023136"/>
    </source>
</evidence>
<dbReference type="GO" id="GO:0006941">
    <property type="term" value="P:striated muscle contraction"/>
    <property type="evidence" value="ECO:0007669"/>
    <property type="project" value="TreeGrafter"/>
</dbReference>
<dbReference type="SUPFAM" id="SSF100909">
    <property type="entry name" value="IP3 receptor type 1 binding core, domain 2"/>
    <property type="match status" value="2"/>
</dbReference>
<comment type="catalytic activity">
    <reaction evidence="14">
        <text>Ca(2+)(in) = Ca(2+)(out)</text>
        <dbReference type="Rhea" id="RHEA:29671"/>
        <dbReference type="ChEBI" id="CHEBI:29108"/>
    </reaction>
</comment>
<dbReference type="FunFam" id="2.80.10.50:FF:000006">
    <property type="entry name" value="Ryanodine receptor 2 (Cardiac)"/>
    <property type="match status" value="1"/>
</dbReference>
<evidence type="ECO:0000313" key="21">
    <source>
        <dbReference type="Proteomes" id="UP000694701"/>
    </source>
</evidence>
<dbReference type="GO" id="GO:0005790">
    <property type="term" value="C:smooth endoplasmic reticulum"/>
    <property type="evidence" value="ECO:0007669"/>
    <property type="project" value="TreeGrafter"/>
</dbReference>
<evidence type="ECO:0000259" key="19">
    <source>
        <dbReference type="PROSITE" id="PS50919"/>
    </source>
</evidence>
<feature type="domain" description="B30.2/SPRY" evidence="17">
    <location>
        <begin position="586"/>
        <end position="785"/>
    </location>
</feature>
<feature type="domain" description="MIR" evidence="19">
    <location>
        <begin position="158"/>
        <end position="203"/>
    </location>
</feature>
<organism evidence="20 21">
    <name type="scientific">Cyprinus carpio</name>
    <name type="common">Common carp</name>
    <dbReference type="NCBI Taxonomy" id="7962"/>
    <lineage>
        <taxon>Eukaryota</taxon>
        <taxon>Metazoa</taxon>
        <taxon>Chordata</taxon>
        <taxon>Craniata</taxon>
        <taxon>Vertebrata</taxon>
        <taxon>Euteleostomi</taxon>
        <taxon>Actinopterygii</taxon>
        <taxon>Neopterygii</taxon>
        <taxon>Teleostei</taxon>
        <taxon>Ostariophysi</taxon>
        <taxon>Cypriniformes</taxon>
        <taxon>Cyprinidae</taxon>
        <taxon>Cyprininae</taxon>
        <taxon>Cyprinus</taxon>
    </lineage>
</organism>
<keyword evidence="8" id="KW-0703">Sarcoplasmic reticulum</keyword>
<name>A0A8C2FBM5_CYPCA</name>
<keyword evidence="4" id="KW-0107">Calcium channel</keyword>
<dbReference type="Pfam" id="PF08454">
    <property type="entry name" value="RIH_assoc"/>
    <property type="match status" value="1"/>
</dbReference>
<dbReference type="SMART" id="SM00472">
    <property type="entry name" value="MIR"/>
    <property type="match status" value="4"/>
</dbReference>
<dbReference type="GO" id="GO:0006874">
    <property type="term" value="P:intracellular calcium ion homeostasis"/>
    <property type="evidence" value="ECO:0007669"/>
    <property type="project" value="InterPro"/>
</dbReference>
<keyword evidence="12" id="KW-1071">Ligand-gated ion channel</keyword>
<dbReference type="SUPFAM" id="SSF49899">
    <property type="entry name" value="Concanavalin A-like lectins/glucanases"/>
    <property type="match status" value="3"/>
</dbReference>
<dbReference type="Proteomes" id="UP000694701">
    <property type="component" value="Unplaced"/>
</dbReference>
<evidence type="ECO:0000256" key="10">
    <source>
        <dbReference type="ARBA" id="ARBA00023065"/>
    </source>
</evidence>
<feature type="transmembrane region" description="Helical" evidence="16">
    <location>
        <begin position="4213"/>
        <end position="4233"/>
    </location>
</feature>
<dbReference type="PROSITE" id="PS50222">
    <property type="entry name" value="EF_HAND_2"/>
    <property type="match status" value="1"/>
</dbReference>
<evidence type="ECO:0000256" key="12">
    <source>
        <dbReference type="ARBA" id="ARBA00023286"/>
    </source>
</evidence>
<evidence type="ECO:0000259" key="18">
    <source>
        <dbReference type="PROSITE" id="PS50222"/>
    </source>
</evidence>
<dbReference type="GO" id="GO:0034704">
    <property type="term" value="C:calcium channel complex"/>
    <property type="evidence" value="ECO:0007669"/>
    <property type="project" value="TreeGrafter"/>
</dbReference>
<feature type="domain" description="EF-hand" evidence="18">
    <location>
        <begin position="3795"/>
        <end position="3821"/>
    </location>
</feature>
<dbReference type="PANTHER" id="PTHR46399:SF9">
    <property type="entry name" value="RYANODINE RECEPTOR 3"/>
    <property type="match status" value="1"/>
</dbReference>
<dbReference type="InterPro" id="IPR001870">
    <property type="entry name" value="B30.2/SPRY"/>
</dbReference>
<dbReference type="GO" id="GO:0042383">
    <property type="term" value="C:sarcolemma"/>
    <property type="evidence" value="ECO:0007669"/>
    <property type="project" value="TreeGrafter"/>
</dbReference>
<dbReference type="Pfam" id="PF00520">
    <property type="entry name" value="Ion_trans"/>
    <property type="match status" value="1"/>
</dbReference>
<keyword evidence="11 16" id="KW-0472">Membrane</keyword>
<dbReference type="InterPro" id="IPR013320">
    <property type="entry name" value="ConA-like_dom_sf"/>
</dbReference>
<dbReference type="InterPro" id="IPR036300">
    <property type="entry name" value="MIR_dom_sf"/>
</dbReference>
<evidence type="ECO:0000256" key="14">
    <source>
        <dbReference type="ARBA" id="ARBA00036634"/>
    </source>
</evidence>
<dbReference type="InterPro" id="IPR016093">
    <property type="entry name" value="MIR_motif"/>
</dbReference>
<dbReference type="CDD" id="cd12877">
    <property type="entry name" value="SPRY1_RyR"/>
    <property type="match status" value="1"/>
</dbReference>
<accession>A0A8C2FBM5</accession>
<dbReference type="Pfam" id="PF00622">
    <property type="entry name" value="SPRY"/>
    <property type="match status" value="3"/>
</dbReference>
<dbReference type="FunFam" id="1.25.10.30:FF:000002">
    <property type="entry name" value="ryanodine receptor isoform X2"/>
    <property type="match status" value="1"/>
</dbReference>
<dbReference type="GO" id="GO:0005509">
    <property type="term" value="F:calcium ion binding"/>
    <property type="evidence" value="ECO:0007669"/>
    <property type="project" value="InterPro"/>
</dbReference>
<dbReference type="Gene3D" id="1.25.10.30">
    <property type="entry name" value="IP3 receptor type 1 binding core, RIH domain"/>
    <property type="match status" value="1"/>
</dbReference>
<dbReference type="InterPro" id="IPR005821">
    <property type="entry name" value="Ion_trans_dom"/>
</dbReference>
<dbReference type="InterPro" id="IPR035764">
    <property type="entry name" value="SPRY2_RyR"/>
</dbReference>
<feature type="transmembrane region" description="Helical" evidence="16">
    <location>
        <begin position="4552"/>
        <end position="4575"/>
    </location>
</feature>
<feature type="compositionally biased region" description="Basic and acidic residues" evidence="15">
    <location>
        <begin position="1703"/>
        <end position="1712"/>
    </location>
</feature>
<dbReference type="PROSITE" id="PS50919">
    <property type="entry name" value="MIR"/>
    <property type="match status" value="3"/>
</dbReference>
<comment type="subcellular location">
    <subcellularLocation>
        <location evidence="1">Sarcoplasmic reticulum membrane</location>
        <topology evidence="1">Multi-pass membrane protein</topology>
    </subcellularLocation>
</comment>
<dbReference type="Pfam" id="PF06459">
    <property type="entry name" value="RR_TM4-6"/>
    <property type="match status" value="2"/>
</dbReference>
<dbReference type="InterPro" id="IPR035761">
    <property type="entry name" value="SPRY1_RyR"/>
</dbReference>
<dbReference type="InterPro" id="IPR014821">
    <property type="entry name" value="Ins145_P3_rcpt"/>
</dbReference>
<dbReference type="SMART" id="SM00449">
    <property type="entry name" value="SPRY"/>
    <property type="match status" value="3"/>
</dbReference>
<dbReference type="Gene3D" id="1.10.238.10">
    <property type="entry name" value="EF-hand"/>
    <property type="match status" value="1"/>
</dbReference>
<dbReference type="InterPro" id="IPR002048">
    <property type="entry name" value="EF_hand_dom"/>
</dbReference>
<dbReference type="GO" id="GO:0005219">
    <property type="term" value="F:ryanodine-sensitive calcium-release channel activity"/>
    <property type="evidence" value="ECO:0007669"/>
    <property type="project" value="InterPro"/>
</dbReference>
<dbReference type="Gene3D" id="1.10.287.70">
    <property type="match status" value="1"/>
</dbReference>
<evidence type="ECO:0000256" key="8">
    <source>
        <dbReference type="ARBA" id="ARBA00022951"/>
    </source>
</evidence>
<dbReference type="Gene3D" id="1.10.490.160">
    <property type="match status" value="2"/>
</dbReference>
<dbReference type="InterPro" id="IPR013662">
    <property type="entry name" value="RIH_assoc-dom"/>
</dbReference>
<dbReference type="InterPro" id="IPR003032">
    <property type="entry name" value="Ryanodine_rcpt"/>
</dbReference>
<dbReference type="Gene3D" id="2.60.120.920">
    <property type="match status" value="3"/>
</dbReference>
<dbReference type="PANTHER" id="PTHR46399">
    <property type="entry name" value="B30.2/SPRY DOMAIN-CONTAINING PROTEIN"/>
    <property type="match status" value="1"/>
</dbReference>
<dbReference type="InterPro" id="IPR043136">
    <property type="entry name" value="B30.2/SPRY_sf"/>
</dbReference>
<keyword evidence="7" id="KW-0106">Calcium</keyword>
<dbReference type="CDD" id="cd12878">
    <property type="entry name" value="SPRY2_RyR"/>
    <property type="match status" value="1"/>
</dbReference>
<dbReference type="Pfam" id="PF02815">
    <property type="entry name" value="MIR"/>
    <property type="match status" value="1"/>
</dbReference>
<keyword evidence="5 16" id="KW-0812">Transmembrane</keyword>
<evidence type="ECO:0000256" key="7">
    <source>
        <dbReference type="ARBA" id="ARBA00022837"/>
    </source>
</evidence>
<dbReference type="InterPro" id="IPR000699">
    <property type="entry name" value="RIH_dom"/>
</dbReference>
<feature type="domain" description="MIR" evidence="19">
    <location>
        <begin position="264"/>
        <end position="321"/>
    </location>
</feature>
<dbReference type="InterPro" id="IPR015925">
    <property type="entry name" value="Ryanodine_IP3_receptor"/>
</dbReference>
<dbReference type="InterPro" id="IPR009460">
    <property type="entry name" value="Ryanrecept_TM4-6"/>
</dbReference>
<evidence type="ECO:0000256" key="3">
    <source>
        <dbReference type="ARBA" id="ARBA00022568"/>
    </source>
</evidence>
<evidence type="ECO:0000256" key="4">
    <source>
        <dbReference type="ARBA" id="ARBA00022673"/>
    </source>
</evidence>
<proteinExistence type="predicted"/>
<dbReference type="InterPro" id="IPR048581">
    <property type="entry name" value="RYDR_Jsol"/>
</dbReference>
<dbReference type="Gene3D" id="2.80.10.50">
    <property type="match status" value="2"/>
</dbReference>
<dbReference type="Pfam" id="PF08709">
    <property type="entry name" value="Ins145_P3_rec"/>
    <property type="match status" value="1"/>
</dbReference>
<feature type="domain" description="B30.2/SPRY" evidence="17">
    <location>
        <begin position="931"/>
        <end position="1131"/>
    </location>
</feature>
<dbReference type="CDD" id="cd12879">
    <property type="entry name" value="SPRY3_RyR"/>
    <property type="match status" value="1"/>
</dbReference>
<feature type="domain" description="MIR" evidence="19">
    <location>
        <begin position="96"/>
        <end position="151"/>
    </location>
</feature>
<dbReference type="InterPro" id="IPR035910">
    <property type="entry name" value="RyR/IP3R_RIH_dom_sf"/>
</dbReference>
<dbReference type="PRINTS" id="PR00795">
    <property type="entry name" value="RYANODINER"/>
</dbReference>
<feature type="domain" description="B30.2/SPRY" evidence="17">
    <location>
        <begin position="1227"/>
        <end position="1428"/>
    </location>
</feature>
<feature type="transmembrane region" description="Helical" evidence="16">
    <location>
        <begin position="4423"/>
        <end position="4448"/>
    </location>
</feature>
<reference evidence="20" key="1">
    <citation type="submission" date="2025-08" db="UniProtKB">
        <authorList>
            <consortium name="Ensembl"/>
        </authorList>
    </citation>
    <scope>IDENTIFICATION</scope>
</reference>
<evidence type="ECO:0000256" key="6">
    <source>
        <dbReference type="ARBA" id="ARBA00022737"/>
    </source>
</evidence>
<keyword evidence="10" id="KW-0406">Ion transport</keyword>
<dbReference type="FunFam" id="1.10.287.70:FF:000017">
    <property type="entry name" value="ryanodine receptor isoform X2"/>
    <property type="match status" value="1"/>
</dbReference>
<keyword evidence="3" id="KW-0109">Calcium transport</keyword>
<dbReference type="InterPro" id="IPR013333">
    <property type="entry name" value="Ryan_recept"/>
</dbReference>
<evidence type="ECO:0000256" key="1">
    <source>
        <dbReference type="ARBA" id="ARBA00004326"/>
    </source>
</evidence>
<dbReference type="FunFam" id="2.60.120.920:FF:000002">
    <property type="entry name" value="ryanodine receptor isoform X2"/>
    <property type="match status" value="1"/>
</dbReference>
<evidence type="ECO:0000256" key="5">
    <source>
        <dbReference type="ARBA" id="ARBA00022692"/>
    </source>
</evidence>